<feature type="region of interest" description="Disordered" evidence="4">
    <location>
        <begin position="248"/>
        <end position="283"/>
    </location>
</feature>
<dbReference type="InterPro" id="IPR029044">
    <property type="entry name" value="Nucleotide-diphossugar_trans"/>
</dbReference>
<keyword evidence="3" id="KW-0460">Magnesium</keyword>
<dbReference type="SUPFAM" id="SSF53448">
    <property type="entry name" value="Nucleotide-diphospho-sugar transferases"/>
    <property type="match status" value="1"/>
</dbReference>
<evidence type="ECO:0000256" key="2">
    <source>
        <dbReference type="ARBA" id="ARBA00022695"/>
    </source>
</evidence>
<keyword evidence="6" id="KW-0418">Kinase</keyword>
<dbReference type="Proteomes" id="UP000271227">
    <property type="component" value="Unassembled WGS sequence"/>
</dbReference>
<dbReference type="InParanoid" id="A0A3M0C189"/>
<dbReference type="Gene3D" id="3.90.550.10">
    <property type="entry name" value="Spore Coat Polysaccharide Biosynthesis Protein SpsA, Chain A"/>
    <property type="match status" value="1"/>
</dbReference>
<comment type="caution">
    <text evidence="6">The sequence shown here is derived from an EMBL/GenBank/DDBJ whole genome shotgun (WGS) entry which is preliminary data.</text>
</comment>
<feature type="compositionally biased region" description="Polar residues" evidence="4">
    <location>
        <begin position="257"/>
        <end position="269"/>
    </location>
</feature>
<name>A0A3M0C189_9PROT</name>
<evidence type="ECO:0000256" key="1">
    <source>
        <dbReference type="ARBA" id="ARBA00022679"/>
    </source>
</evidence>
<dbReference type="OrthoDB" id="9814110at2"/>
<dbReference type="GO" id="GO:0016301">
    <property type="term" value="F:kinase activity"/>
    <property type="evidence" value="ECO:0007669"/>
    <property type="project" value="UniProtKB-KW"/>
</dbReference>
<protein>
    <submittedName>
        <fullName evidence="6">Choline kinase</fullName>
    </submittedName>
</protein>
<dbReference type="PANTHER" id="PTHR43584">
    <property type="entry name" value="NUCLEOTIDYL TRANSFERASE"/>
    <property type="match status" value="1"/>
</dbReference>
<organism evidence="6 7">
    <name type="scientific">Eilatimonas milleporae</name>
    <dbReference type="NCBI Taxonomy" id="911205"/>
    <lineage>
        <taxon>Bacteria</taxon>
        <taxon>Pseudomonadati</taxon>
        <taxon>Pseudomonadota</taxon>
        <taxon>Alphaproteobacteria</taxon>
        <taxon>Kordiimonadales</taxon>
        <taxon>Kordiimonadaceae</taxon>
        <taxon>Eilatimonas</taxon>
    </lineage>
</organism>
<dbReference type="EMBL" id="REFR01000017">
    <property type="protein sequence ID" value="RMB00576.1"/>
    <property type="molecule type" value="Genomic_DNA"/>
</dbReference>
<keyword evidence="7" id="KW-1185">Reference proteome</keyword>
<evidence type="ECO:0000313" key="6">
    <source>
        <dbReference type="EMBL" id="RMB00576.1"/>
    </source>
</evidence>
<feature type="domain" description="MobA-like NTP transferase" evidence="5">
    <location>
        <begin position="3"/>
        <end position="125"/>
    </location>
</feature>
<dbReference type="RefSeq" id="WP_121940400.1">
    <property type="nucleotide sequence ID" value="NZ_REFR01000017.1"/>
</dbReference>
<evidence type="ECO:0000259" key="5">
    <source>
        <dbReference type="Pfam" id="PF12804"/>
    </source>
</evidence>
<dbReference type="PANTHER" id="PTHR43584:SF8">
    <property type="entry name" value="N-ACETYLMURAMATE ALPHA-1-PHOSPHATE URIDYLYLTRANSFERASE"/>
    <property type="match status" value="1"/>
</dbReference>
<dbReference type="AlphaFoldDB" id="A0A3M0C189"/>
<dbReference type="InterPro" id="IPR050065">
    <property type="entry name" value="GlmU-like"/>
</dbReference>
<keyword evidence="2" id="KW-0548">Nucleotidyltransferase</keyword>
<proteinExistence type="predicted"/>
<dbReference type="CDD" id="cd02523">
    <property type="entry name" value="PC_cytidylyltransferase"/>
    <property type="match status" value="1"/>
</dbReference>
<dbReference type="InterPro" id="IPR025877">
    <property type="entry name" value="MobA-like_NTP_Trfase"/>
</dbReference>
<accession>A0A3M0C189</accession>
<evidence type="ECO:0000256" key="4">
    <source>
        <dbReference type="SAM" id="MobiDB-lite"/>
    </source>
</evidence>
<dbReference type="GO" id="GO:0016779">
    <property type="term" value="F:nucleotidyltransferase activity"/>
    <property type="evidence" value="ECO:0007669"/>
    <property type="project" value="UniProtKB-KW"/>
</dbReference>
<sequence>MKAVILAAGRGSRLGRLTAERPKCLLTVAGRSLIAWQLEALRQAGLDDIAVVRGHAGACLNPHSVPGTVTCIDNPDWAHSEMPMSLYAAQTWLGDTDCVVSYADILYPAAAVRALLDTPAPDAAILYDPNWRDLWQRRLEDPDADVERFALDRHGRITGLSGPPIAGEAIDGRFIGLFRLTAKTRERLFTALADLPEARRHRTDMTGALDLLIRGGLAISGQPYTGGWMEIDEARDLDLAETMVRQGALPLGGPTAGTASVNGRQSDTGSGAGSRPAHLMEGS</sequence>
<evidence type="ECO:0000313" key="7">
    <source>
        <dbReference type="Proteomes" id="UP000271227"/>
    </source>
</evidence>
<reference evidence="6 7" key="1">
    <citation type="submission" date="2018-10" db="EMBL/GenBank/DDBJ databases">
        <title>Genomic Encyclopedia of Archaeal and Bacterial Type Strains, Phase II (KMG-II): from individual species to whole genera.</title>
        <authorList>
            <person name="Goeker M."/>
        </authorList>
    </citation>
    <scope>NUCLEOTIDE SEQUENCE [LARGE SCALE GENOMIC DNA]</scope>
    <source>
        <strain evidence="6 7">DSM 25217</strain>
    </source>
</reference>
<evidence type="ECO:0000256" key="3">
    <source>
        <dbReference type="ARBA" id="ARBA00022842"/>
    </source>
</evidence>
<dbReference type="Pfam" id="PF12804">
    <property type="entry name" value="NTP_transf_3"/>
    <property type="match status" value="1"/>
</dbReference>
<keyword evidence="1" id="KW-0808">Transferase</keyword>
<gene>
    <name evidence="6" type="ORF">BXY39_3764</name>
</gene>